<comment type="function">
    <text evidence="7">May play the central regulatory role in sporulation. It may be an element of the effector pathway responsible for the activation of sporulation genes in response to nutritional stress. Spo0A may act in concert with spo0H (a sigma factor) to control the expression of some genes that are critical to the sporulation process.</text>
</comment>
<dbReference type="CDD" id="cd17574">
    <property type="entry name" value="REC_OmpR"/>
    <property type="match status" value="1"/>
</dbReference>
<keyword evidence="6" id="KW-0804">Transcription</keyword>
<gene>
    <name evidence="12" type="ORF">OBO34_04590</name>
    <name evidence="13" type="ORF">OBO34_12830</name>
</gene>
<feature type="domain" description="Response regulatory" evidence="10">
    <location>
        <begin position="3"/>
        <end position="116"/>
    </location>
</feature>
<keyword evidence="5 9" id="KW-0238">DNA-binding</keyword>
<organism evidence="12 14">
    <name type="scientific">Hominibacterium faecale</name>
    <dbReference type="NCBI Taxonomy" id="2839743"/>
    <lineage>
        <taxon>Bacteria</taxon>
        <taxon>Bacillati</taxon>
        <taxon>Bacillota</taxon>
        <taxon>Clostridia</taxon>
        <taxon>Peptostreptococcales</taxon>
        <taxon>Anaerovoracaceae</taxon>
        <taxon>Hominibacterium</taxon>
    </lineage>
</organism>
<dbReference type="GO" id="GO:0000976">
    <property type="term" value="F:transcription cis-regulatory region binding"/>
    <property type="evidence" value="ECO:0007669"/>
    <property type="project" value="TreeGrafter"/>
</dbReference>
<dbReference type="CDD" id="cd00383">
    <property type="entry name" value="trans_reg_C"/>
    <property type="match status" value="1"/>
</dbReference>
<dbReference type="GO" id="GO:0032993">
    <property type="term" value="C:protein-DNA complex"/>
    <property type="evidence" value="ECO:0007669"/>
    <property type="project" value="TreeGrafter"/>
</dbReference>
<dbReference type="InterPro" id="IPR039420">
    <property type="entry name" value="WalR-like"/>
</dbReference>
<dbReference type="Pfam" id="PF00072">
    <property type="entry name" value="Response_reg"/>
    <property type="match status" value="1"/>
</dbReference>
<dbReference type="EMBL" id="JAOSHN010000005">
    <property type="protein sequence ID" value="MCU7379231.1"/>
    <property type="molecule type" value="Genomic_DNA"/>
</dbReference>
<evidence type="ECO:0000313" key="13">
    <source>
        <dbReference type="EMBL" id="MCU7379231.1"/>
    </source>
</evidence>
<keyword evidence="2 8" id="KW-0597">Phosphoprotein</keyword>
<evidence type="ECO:0000256" key="5">
    <source>
        <dbReference type="ARBA" id="ARBA00023125"/>
    </source>
</evidence>
<dbReference type="InterPro" id="IPR001867">
    <property type="entry name" value="OmpR/PhoB-type_DNA-bd"/>
</dbReference>
<accession>A0A9J6QJG9</accession>
<dbReference type="InterPro" id="IPR001789">
    <property type="entry name" value="Sig_transdc_resp-reg_receiver"/>
</dbReference>
<evidence type="ECO:0000259" key="10">
    <source>
        <dbReference type="PROSITE" id="PS50110"/>
    </source>
</evidence>
<evidence type="ECO:0000313" key="14">
    <source>
        <dbReference type="Proteomes" id="UP001065549"/>
    </source>
</evidence>
<keyword evidence="4" id="KW-0805">Transcription regulation</keyword>
<dbReference type="InterPro" id="IPR036388">
    <property type="entry name" value="WH-like_DNA-bd_sf"/>
</dbReference>
<dbReference type="Gene3D" id="6.10.250.690">
    <property type="match status" value="1"/>
</dbReference>
<dbReference type="SUPFAM" id="SSF52172">
    <property type="entry name" value="CheY-like"/>
    <property type="match status" value="1"/>
</dbReference>
<evidence type="ECO:0000256" key="1">
    <source>
        <dbReference type="ARBA" id="ARBA00018672"/>
    </source>
</evidence>
<dbReference type="AlphaFoldDB" id="A0A9J6QJG9"/>
<keyword evidence="14" id="KW-1185">Reference proteome</keyword>
<dbReference type="PROSITE" id="PS50110">
    <property type="entry name" value="RESPONSE_REGULATORY"/>
    <property type="match status" value="1"/>
</dbReference>
<dbReference type="GO" id="GO:0005829">
    <property type="term" value="C:cytosol"/>
    <property type="evidence" value="ECO:0007669"/>
    <property type="project" value="TreeGrafter"/>
</dbReference>
<keyword evidence="3" id="KW-0902">Two-component regulatory system</keyword>
<evidence type="ECO:0000256" key="6">
    <source>
        <dbReference type="ARBA" id="ARBA00023163"/>
    </source>
</evidence>
<evidence type="ECO:0000256" key="7">
    <source>
        <dbReference type="ARBA" id="ARBA00024867"/>
    </source>
</evidence>
<dbReference type="Pfam" id="PF00486">
    <property type="entry name" value="Trans_reg_C"/>
    <property type="match status" value="1"/>
</dbReference>
<dbReference type="EMBL" id="JAOSHN010000002">
    <property type="protein sequence ID" value="MCU7377632.1"/>
    <property type="molecule type" value="Genomic_DNA"/>
</dbReference>
<proteinExistence type="predicted"/>
<dbReference type="SMART" id="SM00448">
    <property type="entry name" value="REC"/>
    <property type="match status" value="1"/>
</dbReference>
<dbReference type="PANTHER" id="PTHR48111:SF40">
    <property type="entry name" value="PHOSPHATE REGULON TRANSCRIPTIONAL REGULATORY PROTEIN PHOB"/>
    <property type="match status" value="1"/>
</dbReference>
<feature type="modified residue" description="4-aspartylphosphate" evidence="8">
    <location>
        <position position="52"/>
    </location>
</feature>
<name>A0A9J6QJG9_9FIRM</name>
<dbReference type="Gene3D" id="3.40.50.2300">
    <property type="match status" value="1"/>
</dbReference>
<protein>
    <recommendedName>
        <fullName evidence="1">Stage 0 sporulation protein A homolog</fullName>
    </recommendedName>
</protein>
<dbReference type="Proteomes" id="UP001065549">
    <property type="component" value="Unassembled WGS sequence"/>
</dbReference>
<feature type="domain" description="OmpR/PhoB-type" evidence="11">
    <location>
        <begin position="124"/>
        <end position="224"/>
    </location>
</feature>
<feature type="DNA-binding region" description="OmpR/PhoB-type" evidence="9">
    <location>
        <begin position="124"/>
        <end position="224"/>
    </location>
</feature>
<dbReference type="GO" id="GO:0006355">
    <property type="term" value="P:regulation of DNA-templated transcription"/>
    <property type="evidence" value="ECO:0007669"/>
    <property type="project" value="InterPro"/>
</dbReference>
<dbReference type="InterPro" id="IPR011006">
    <property type="entry name" value="CheY-like_superfamily"/>
</dbReference>
<evidence type="ECO:0000259" key="11">
    <source>
        <dbReference type="PROSITE" id="PS51755"/>
    </source>
</evidence>
<dbReference type="PROSITE" id="PS51755">
    <property type="entry name" value="OMPR_PHOB"/>
    <property type="match status" value="1"/>
</dbReference>
<dbReference type="PANTHER" id="PTHR48111">
    <property type="entry name" value="REGULATOR OF RPOS"/>
    <property type="match status" value="1"/>
</dbReference>
<evidence type="ECO:0000313" key="12">
    <source>
        <dbReference type="EMBL" id="MCU7377632.1"/>
    </source>
</evidence>
<dbReference type="Gene3D" id="1.10.10.10">
    <property type="entry name" value="Winged helix-like DNA-binding domain superfamily/Winged helix DNA-binding domain"/>
    <property type="match status" value="1"/>
</dbReference>
<evidence type="ECO:0000256" key="9">
    <source>
        <dbReference type="PROSITE-ProRule" id="PRU01091"/>
    </source>
</evidence>
<dbReference type="SMART" id="SM00862">
    <property type="entry name" value="Trans_reg_C"/>
    <property type="match status" value="1"/>
</dbReference>
<evidence type="ECO:0000256" key="2">
    <source>
        <dbReference type="ARBA" id="ARBA00022553"/>
    </source>
</evidence>
<reference evidence="12" key="1">
    <citation type="submission" date="2022-09" db="EMBL/GenBank/DDBJ databases">
        <title>Culturomic study of gut microbiota in children with autism spectrum disorder.</title>
        <authorList>
            <person name="Efimov B.A."/>
            <person name="Chaplin A.V."/>
            <person name="Sokolova S.R."/>
            <person name="Pikina A.P."/>
            <person name="Korzhanova M."/>
            <person name="Belova V."/>
            <person name="Korostin D."/>
        </authorList>
    </citation>
    <scope>NUCLEOTIDE SEQUENCE</scope>
    <source>
        <strain evidence="12">ASD5510</strain>
    </source>
</reference>
<evidence type="ECO:0000256" key="3">
    <source>
        <dbReference type="ARBA" id="ARBA00023012"/>
    </source>
</evidence>
<sequence length="226" mass="26137">MKHIMILEDDTDLAAGIQISLKGDDLKFTCCKSVEEAKENLKERAFDLLILDVNLPDGSGFQLCQEIRRTSKVPILLLTARDMELDIVRGLESGADDYITKPFSTMILRARIRALLRRTVDEQESEYRKGAFRFIFSTMDFYKDGARVELSRTEQRILYLLVFNEGHIITRERLLEWVWPEGTEYVEDNALSVGIGRLRDKLEEQSSKPIHIKTIYGKGYLWENPS</sequence>
<comment type="caution">
    <text evidence="12">The sequence shown here is derived from an EMBL/GenBank/DDBJ whole genome shotgun (WGS) entry which is preliminary data.</text>
</comment>
<dbReference type="GO" id="GO:0000156">
    <property type="term" value="F:phosphorelay response regulator activity"/>
    <property type="evidence" value="ECO:0007669"/>
    <property type="project" value="TreeGrafter"/>
</dbReference>
<evidence type="ECO:0000256" key="8">
    <source>
        <dbReference type="PROSITE-ProRule" id="PRU00169"/>
    </source>
</evidence>
<evidence type="ECO:0000256" key="4">
    <source>
        <dbReference type="ARBA" id="ARBA00023015"/>
    </source>
</evidence>